<name>A0A921LUR7_9ACTN</name>
<protein>
    <submittedName>
        <fullName evidence="2">Uncharacterized protein</fullName>
    </submittedName>
</protein>
<dbReference type="RefSeq" id="WP_273189632.1">
    <property type="nucleotide sequence ID" value="NZ_DYUZ01000017.1"/>
</dbReference>
<dbReference type="EMBL" id="DYUZ01000017">
    <property type="protein sequence ID" value="HJG37085.1"/>
    <property type="molecule type" value="Genomic_DNA"/>
</dbReference>
<proteinExistence type="predicted"/>
<evidence type="ECO:0000313" key="2">
    <source>
        <dbReference type="EMBL" id="HJG37085.1"/>
    </source>
</evidence>
<dbReference type="Proteomes" id="UP000753256">
    <property type="component" value="Unassembled WGS sequence"/>
</dbReference>
<evidence type="ECO:0000256" key="1">
    <source>
        <dbReference type="SAM" id="MobiDB-lite"/>
    </source>
</evidence>
<sequence>MIDGESSLSLEGTDGNGARITARLDLIDTDSGSGVYRYDLEELTRGGTSCSIEDIFFPQGVPSDSGSVVDAYIEAISNAQAQIIIPANAVDGDITGVWGIRYTEGGLPYPGIAPKDAGFIFTEIRMSINDDGTFTLAGTMEAVGDDAANLEASLVDLAVTGTWQNSNGGNVSFTPETLRATADGVPEEEISLIGVVPQIYAGVDTADVLRGIDGASGVDGSDDTAVENAGGETSDSNGVNVSSISSWAFMETARVELGVPQYIDYTFEVGEPYYWEGTGMMVTPVTFYLDGYVIASADCDEDGTPVKNMLPYTGGHY</sequence>
<reference evidence="2" key="1">
    <citation type="journal article" date="2021" name="PeerJ">
        <title>Extensive microbial diversity within the chicken gut microbiome revealed by metagenomics and culture.</title>
        <authorList>
            <person name="Gilroy R."/>
            <person name="Ravi A."/>
            <person name="Getino M."/>
            <person name="Pursley I."/>
            <person name="Horton D.L."/>
            <person name="Alikhan N.F."/>
            <person name="Baker D."/>
            <person name="Gharbi K."/>
            <person name="Hall N."/>
            <person name="Watson M."/>
            <person name="Adriaenssens E.M."/>
            <person name="Foster-Nyarko E."/>
            <person name="Jarju S."/>
            <person name="Secka A."/>
            <person name="Antonio M."/>
            <person name="Oren A."/>
            <person name="Chaudhuri R.R."/>
            <person name="La Ragione R."/>
            <person name="Hildebrand F."/>
            <person name="Pallen M.J."/>
        </authorList>
    </citation>
    <scope>NUCLEOTIDE SEQUENCE</scope>
    <source>
        <strain evidence="2">ChiHjej13B12-9602</strain>
    </source>
</reference>
<comment type="caution">
    <text evidence="2">The sequence shown here is derived from an EMBL/GenBank/DDBJ whole genome shotgun (WGS) entry which is preliminary data.</text>
</comment>
<accession>A0A921LUR7</accession>
<gene>
    <name evidence="2" type="ORF">K8V70_04380</name>
</gene>
<organism evidence="2 3">
    <name type="scientific">Enorma phocaeensis</name>
    <dbReference type="NCBI Taxonomy" id="1871019"/>
    <lineage>
        <taxon>Bacteria</taxon>
        <taxon>Bacillati</taxon>
        <taxon>Actinomycetota</taxon>
        <taxon>Coriobacteriia</taxon>
        <taxon>Coriobacteriales</taxon>
        <taxon>Coriobacteriaceae</taxon>
        <taxon>Enorma</taxon>
    </lineage>
</organism>
<evidence type="ECO:0000313" key="3">
    <source>
        <dbReference type="Proteomes" id="UP000753256"/>
    </source>
</evidence>
<reference evidence="2" key="2">
    <citation type="submission" date="2021-09" db="EMBL/GenBank/DDBJ databases">
        <authorList>
            <person name="Gilroy R."/>
        </authorList>
    </citation>
    <scope>NUCLEOTIDE SEQUENCE</scope>
    <source>
        <strain evidence="2">ChiHjej13B12-9602</strain>
    </source>
</reference>
<dbReference type="AlphaFoldDB" id="A0A921LUR7"/>
<feature type="region of interest" description="Disordered" evidence="1">
    <location>
        <begin position="217"/>
        <end position="237"/>
    </location>
</feature>